<accession>A0A1M7G820</accession>
<dbReference type="EMBL" id="FRBL01000006">
    <property type="protein sequence ID" value="SHM12391.1"/>
    <property type="molecule type" value="Genomic_DNA"/>
</dbReference>
<dbReference type="RefSeq" id="WP_073083655.1">
    <property type="nucleotide sequence ID" value="NZ_FRBL01000006.1"/>
</dbReference>
<dbReference type="AlphaFoldDB" id="A0A1M7G820"/>
<dbReference type="SUPFAM" id="SSF48452">
    <property type="entry name" value="TPR-like"/>
    <property type="match status" value="1"/>
</dbReference>
<proteinExistence type="predicted"/>
<dbReference type="OrthoDB" id="9766256at2"/>
<evidence type="ECO:0000256" key="1">
    <source>
        <dbReference type="SAM" id="SignalP"/>
    </source>
</evidence>
<protein>
    <submittedName>
        <fullName evidence="2">Starch-binding associating with outer membrane</fullName>
    </submittedName>
</protein>
<sequence length="524" mass="57648">MIRNIYKTLSVLALGAMLSMVSCTKNFEKINTDPTSAPNVPPSIKLTRGLIYTSGGEYEAWRANIIYCGMMIQHFASLNLTYVGDKYLYNDDYSGAAFNSFYPNGLKIITDMMTQTENDPANVNYAAIAHILRVVILQRLTDLYGDVPYSQASKGFTDLTFYPAYDQQSAIYAGLAAELETAAGMLDASKASPGDADITGYRGDVTKWKKLAYSLMLRIGMRLSKKSDQTQARTIVQKAIAGGVFTDRSEVFYIRHVDGDYDNPNSHVIGTYGNSRGQTNKDNLAIKYSKSFIDMLKAKGDPRLQIISELPKADSTPGGSDLPALQKGLRNGYDNTSDPVYGIASVDDANLAHYSQPKQVLVLANSPNIFLTYSEVQLMLAEAAARGWTTGTPATYFIEGVKAGIWQYTLYSSSIAYNDAAATTYATAQSAALAGGLTAQLRAINEQYYITTLLNEYEAYANWRRTGYPVLTPVNYKNNETNGQIPRRLRYPRGEYNSNATNINAAVAAQGADLFTTPVWWDKP</sequence>
<dbReference type="InterPro" id="IPR041662">
    <property type="entry name" value="SusD-like_2"/>
</dbReference>
<dbReference type="Gene3D" id="1.25.40.390">
    <property type="match status" value="1"/>
</dbReference>
<dbReference type="STRING" id="1419482.SAMN05444266_106440"/>
<name>A0A1M7G820_9BACT</name>
<keyword evidence="3" id="KW-1185">Reference proteome</keyword>
<evidence type="ECO:0000313" key="2">
    <source>
        <dbReference type="EMBL" id="SHM12391.1"/>
    </source>
</evidence>
<dbReference type="PROSITE" id="PS51257">
    <property type="entry name" value="PROKAR_LIPOPROTEIN"/>
    <property type="match status" value="1"/>
</dbReference>
<dbReference type="InterPro" id="IPR011990">
    <property type="entry name" value="TPR-like_helical_dom_sf"/>
</dbReference>
<feature type="signal peptide" evidence="1">
    <location>
        <begin position="1"/>
        <end position="24"/>
    </location>
</feature>
<gene>
    <name evidence="2" type="ORF">SAMN05444266_106440</name>
</gene>
<evidence type="ECO:0000313" key="3">
    <source>
        <dbReference type="Proteomes" id="UP000184420"/>
    </source>
</evidence>
<dbReference type="Proteomes" id="UP000184420">
    <property type="component" value="Unassembled WGS sequence"/>
</dbReference>
<feature type="chain" id="PRO_5012387323" evidence="1">
    <location>
        <begin position="25"/>
        <end position="524"/>
    </location>
</feature>
<dbReference type="Pfam" id="PF12771">
    <property type="entry name" value="SusD-like_2"/>
    <property type="match status" value="1"/>
</dbReference>
<keyword evidence="1" id="KW-0732">Signal</keyword>
<organism evidence="2 3">
    <name type="scientific">Chitinophaga jiangningensis</name>
    <dbReference type="NCBI Taxonomy" id="1419482"/>
    <lineage>
        <taxon>Bacteria</taxon>
        <taxon>Pseudomonadati</taxon>
        <taxon>Bacteroidota</taxon>
        <taxon>Chitinophagia</taxon>
        <taxon>Chitinophagales</taxon>
        <taxon>Chitinophagaceae</taxon>
        <taxon>Chitinophaga</taxon>
    </lineage>
</organism>
<reference evidence="2 3" key="1">
    <citation type="submission" date="2016-11" db="EMBL/GenBank/DDBJ databases">
        <authorList>
            <person name="Jaros S."/>
            <person name="Januszkiewicz K."/>
            <person name="Wedrychowicz H."/>
        </authorList>
    </citation>
    <scope>NUCLEOTIDE SEQUENCE [LARGE SCALE GENOMIC DNA]</scope>
    <source>
        <strain evidence="2 3">DSM 27406</strain>
    </source>
</reference>